<reference evidence="2 3" key="1">
    <citation type="journal article" date="2017" name="G3 (Bethesda)">
        <title>First Draft Genome Sequence of the Pathogenic Fungus Lomentospora prolificans (Formerly Scedosporium prolificans).</title>
        <authorList>
            <person name="Luo R."/>
            <person name="Zimin A."/>
            <person name="Workman R."/>
            <person name="Fan Y."/>
            <person name="Pertea G."/>
            <person name="Grossman N."/>
            <person name="Wear M.P."/>
            <person name="Jia B."/>
            <person name="Miller H."/>
            <person name="Casadevall A."/>
            <person name="Timp W."/>
            <person name="Zhang S.X."/>
            <person name="Salzberg S.L."/>
        </authorList>
    </citation>
    <scope>NUCLEOTIDE SEQUENCE [LARGE SCALE GENOMIC DNA]</scope>
    <source>
        <strain evidence="2 3">JHH-5317</strain>
    </source>
</reference>
<feature type="region of interest" description="Disordered" evidence="1">
    <location>
        <begin position="15"/>
        <end position="40"/>
    </location>
</feature>
<dbReference type="EMBL" id="NLAX01000008">
    <property type="protein sequence ID" value="PKS10508.1"/>
    <property type="molecule type" value="Genomic_DNA"/>
</dbReference>
<dbReference type="VEuPathDB" id="FungiDB:jhhlp_002260"/>
<sequence length="177" mass="19757">MFAIRQKATRIALRPGPVSRTTRRYASTGGHHHHEHTSADEPLGTGIIIAAAGLPLGCLLYLAARRGEDGEEPAITRWLRKYQSLNQVWLERNTLHSQAVQQAAADKLLFLTAPRTANYELRYPEALHSHSPRNVVAGSIVSMDAVTERYKKQHYEEEERKAKKLAAKLQAEAGEKA</sequence>
<organism evidence="2 3">
    <name type="scientific">Lomentospora prolificans</name>
    <dbReference type="NCBI Taxonomy" id="41688"/>
    <lineage>
        <taxon>Eukaryota</taxon>
        <taxon>Fungi</taxon>
        <taxon>Dikarya</taxon>
        <taxon>Ascomycota</taxon>
        <taxon>Pezizomycotina</taxon>
        <taxon>Sordariomycetes</taxon>
        <taxon>Hypocreomycetidae</taxon>
        <taxon>Microascales</taxon>
        <taxon>Microascaceae</taxon>
        <taxon>Lomentospora</taxon>
    </lineage>
</organism>
<dbReference type="Proteomes" id="UP000233524">
    <property type="component" value="Unassembled WGS sequence"/>
</dbReference>
<gene>
    <name evidence="2" type="ORF">jhhlp_002260</name>
</gene>
<dbReference type="PANTHER" id="PTHR42100:SF1">
    <property type="entry name" value="OXIDOREDUCTASE 178 KDA SUBUNIT, PUTATIVE (AFU_ORTHOLOGUE AFUA_8G04320)-RELATED"/>
    <property type="match status" value="1"/>
</dbReference>
<dbReference type="InterPro" id="IPR034444">
    <property type="entry name" value="Nuo17.8"/>
</dbReference>
<keyword evidence="3" id="KW-1185">Reference proteome</keyword>
<comment type="caution">
    <text evidence="2">The sequence shown here is derived from an EMBL/GenBank/DDBJ whole genome shotgun (WGS) entry which is preliminary data.</text>
</comment>
<dbReference type="InParanoid" id="A0A2N3NDK6"/>
<dbReference type="STRING" id="41688.A0A2N3NDK6"/>
<protein>
    <recommendedName>
        <fullName evidence="4">NADH-ubiquinone oxidoreductase 17.8 kDa subunit</fullName>
    </recommendedName>
</protein>
<dbReference type="PANTHER" id="PTHR42100">
    <property type="entry name" value="OXIDOREDUCTASE 178 KDA SUBUNIT, PUTATIVE (AFU_ORTHOLOGUE AFUA_8G04320)-RELATED"/>
    <property type="match status" value="1"/>
</dbReference>
<dbReference type="AlphaFoldDB" id="A0A2N3NDK6"/>
<proteinExistence type="predicted"/>
<evidence type="ECO:0000256" key="1">
    <source>
        <dbReference type="SAM" id="MobiDB-lite"/>
    </source>
</evidence>
<accession>A0A2N3NDK6</accession>
<name>A0A2N3NDK6_9PEZI</name>
<evidence type="ECO:0008006" key="4">
    <source>
        <dbReference type="Google" id="ProtNLM"/>
    </source>
</evidence>
<dbReference type="OrthoDB" id="2120038at2759"/>
<evidence type="ECO:0000313" key="3">
    <source>
        <dbReference type="Proteomes" id="UP000233524"/>
    </source>
</evidence>
<dbReference type="GO" id="GO:0005739">
    <property type="term" value="C:mitochondrion"/>
    <property type="evidence" value="ECO:0007669"/>
    <property type="project" value="InterPro"/>
</dbReference>
<evidence type="ECO:0000313" key="2">
    <source>
        <dbReference type="EMBL" id="PKS10508.1"/>
    </source>
</evidence>